<dbReference type="InterPro" id="IPR051398">
    <property type="entry name" value="Polysacch_Deacetylase"/>
</dbReference>
<organism evidence="4 5">
    <name type="scientific">Marinobacter zhejiangensis</name>
    <dbReference type="NCBI Taxonomy" id="488535"/>
    <lineage>
        <taxon>Bacteria</taxon>
        <taxon>Pseudomonadati</taxon>
        <taxon>Pseudomonadota</taxon>
        <taxon>Gammaproteobacteria</taxon>
        <taxon>Pseudomonadales</taxon>
        <taxon>Marinobacteraceae</taxon>
        <taxon>Marinobacter</taxon>
    </lineage>
</organism>
<proteinExistence type="predicted"/>
<dbReference type="PANTHER" id="PTHR34216">
    <property type="match status" value="1"/>
</dbReference>
<dbReference type="EMBL" id="FOUE01000004">
    <property type="protein sequence ID" value="SFM53480.1"/>
    <property type="molecule type" value="Genomic_DNA"/>
</dbReference>
<dbReference type="Proteomes" id="UP000198519">
    <property type="component" value="Unassembled WGS sequence"/>
</dbReference>
<keyword evidence="2" id="KW-0732">Signal</keyword>
<comment type="subcellular location">
    <subcellularLocation>
        <location evidence="1">Secreted</location>
    </subcellularLocation>
</comment>
<accession>A0A1I4RNC0</accession>
<dbReference type="InterPro" id="IPR011330">
    <property type="entry name" value="Glyco_hydro/deAcase_b/a-brl"/>
</dbReference>
<dbReference type="GO" id="GO:0005975">
    <property type="term" value="P:carbohydrate metabolic process"/>
    <property type="evidence" value="ECO:0007669"/>
    <property type="project" value="InterPro"/>
</dbReference>
<name>A0A1I4RNC0_9GAMM</name>
<sequence>MAFKTLALKFANFLGETGVYHALFPRCIPVFMLHRFTESAKDAPGTLSADLLRRYLQYLASHGYQVLTMDDLGNILLRGDPVPPRAVMFTVDDGFYDHHDVVAKVFDEFGFPLNFFVITGFLDGKLWPWDDQVVYALNQITKAKLEISLPSGRSFPIDLKEFTLRDVIREFRKELKRDDQALIYEWIKNELFPALDVEFPPGIPDPYRPMTWSDAQSLRHRGHGVYPHTCTHRILSVLPESERRFEILESQKRAKTELDYFPDVFAYPTGRLSDYDVCDVMVLKQAGFRMAFNTVAGYVKAGAMQDVYSIPRFSLPEKFGDFQQIVNRFEAVKESLKREQT</sequence>
<dbReference type="PANTHER" id="PTHR34216:SF3">
    <property type="entry name" value="POLY-BETA-1,6-N-ACETYL-D-GLUCOSAMINE N-DEACETYLASE"/>
    <property type="match status" value="1"/>
</dbReference>
<dbReference type="InterPro" id="IPR002509">
    <property type="entry name" value="NODB_dom"/>
</dbReference>
<evidence type="ECO:0000313" key="4">
    <source>
        <dbReference type="EMBL" id="SFM53480.1"/>
    </source>
</evidence>
<dbReference type="GO" id="GO:0005576">
    <property type="term" value="C:extracellular region"/>
    <property type="evidence" value="ECO:0007669"/>
    <property type="project" value="UniProtKB-SubCell"/>
</dbReference>
<dbReference type="RefSeq" id="WP_092023720.1">
    <property type="nucleotide sequence ID" value="NZ_FOUE01000004.1"/>
</dbReference>
<dbReference type="AlphaFoldDB" id="A0A1I4RNC0"/>
<feature type="domain" description="NodB homology" evidence="3">
    <location>
        <begin position="211"/>
        <end position="290"/>
    </location>
</feature>
<protein>
    <submittedName>
        <fullName evidence="4">Peptidoglycan/xylan/chitin deacetylase, PgdA/CDA1 family</fullName>
    </submittedName>
</protein>
<evidence type="ECO:0000256" key="1">
    <source>
        <dbReference type="ARBA" id="ARBA00004613"/>
    </source>
</evidence>
<reference evidence="5" key="1">
    <citation type="submission" date="2016-10" db="EMBL/GenBank/DDBJ databases">
        <authorList>
            <person name="Varghese N."/>
            <person name="Submissions S."/>
        </authorList>
    </citation>
    <scope>NUCLEOTIDE SEQUENCE [LARGE SCALE GENOMIC DNA]</scope>
    <source>
        <strain evidence="5">CGMCC 1.7061</strain>
    </source>
</reference>
<evidence type="ECO:0000313" key="5">
    <source>
        <dbReference type="Proteomes" id="UP000198519"/>
    </source>
</evidence>
<dbReference type="CDD" id="cd10918">
    <property type="entry name" value="CE4_NodB_like_5s_6s"/>
    <property type="match status" value="1"/>
</dbReference>
<dbReference type="Pfam" id="PF01522">
    <property type="entry name" value="Polysacc_deac_1"/>
    <property type="match status" value="1"/>
</dbReference>
<gene>
    <name evidence="4" type="ORF">SAMN04487963_2848</name>
</gene>
<evidence type="ECO:0000259" key="3">
    <source>
        <dbReference type="Pfam" id="PF01522"/>
    </source>
</evidence>
<keyword evidence="5" id="KW-1185">Reference proteome</keyword>
<dbReference type="OrthoDB" id="9814639at2"/>
<dbReference type="SUPFAM" id="SSF88713">
    <property type="entry name" value="Glycoside hydrolase/deacetylase"/>
    <property type="match status" value="1"/>
</dbReference>
<dbReference type="Gene3D" id="3.20.20.370">
    <property type="entry name" value="Glycoside hydrolase/deacetylase"/>
    <property type="match status" value="1"/>
</dbReference>
<dbReference type="GO" id="GO:0016810">
    <property type="term" value="F:hydrolase activity, acting on carbon-nitrogen (but not peptide) bonds"/>
    <property type="evidence" value="ECO:0007669"/>
    <property type="project" value="InterPro"/>
</dbReference>
<dbReference type="STRING" id="488535.SAMN04487963_2848"/>
<evidence type="ECO:0000256" key="2">
    <source>
        <dbReference type="ARBA" id="ARBA00022729"/>
    </source>
</evidence>